<proteinExistence type="predicted"/>
<organism evidence="1 2">
    <name type="scientific">Paracraurococcus ruber</name>
    <dbReference type="NCBI Taxonomy" id="77675"/>
    <lineage>
        <taxon>Bacteria</taxon>
        <taxon>Pseudomonadati</taxon>
        <taxon>Pseudomonadota</taxon>
        <taxon>Alphaproteobacteria</taxon>
        <taxon>Acetobacterales</taxon>
        <taxon>Roseomonadaceae</taxon>
        <taxon>Paracraurococcus</taxon>
    </lineage>
</organism>
<evidence type="ECO:0008006" key="3">
    <source>
        <dbReference type="Google" id="ProtNLM"/>
    </source>
</evidence>
<protein>
    <recommendedName>
        <fullName evidence="3">Cation/H+ exchanger domain-containing protein</fullName>
    </recommendedName>
</protein>
<comment type="caution">
    <text evidence="1">The sequence shown here is derived from an EMBL/GenBank/DDBJ whole genome shotgun (WGS) entry which is preliminary data.</text>
</comment>
<keyword evidence="2" id="KW-1185">Reference proteome</keyword>
<gene>
    <name evidence="1" type="ORF">CKO45_16995</name>
</gene>
<evidence type="ECO:0000313" key="2">
    <source>
        <dbReference type="Proteomes" id="UP000697995"/>
    </source>
</evidence>
<dbReference type="EMBL" id="NRSG01000134">
    <property type="protein sequence ID" value="MBK1659929.1"/>
    <property type="molecule type" value="Genomic_DNA"/>
</dbReference>
<reference evidence="1 2" key="1">
    <citation type="journal article" date="2020" name="Microorganisms">
        <title>Osmotic Adaptation and Compatible Solute Biosynthesis of Phototrophic Bacteria as Revealed from Genome Analyses.</title>
        <authorList>
            <person name="Imhoff J.F."/>
            <person name="Rahn T."/>
            <person name="Kunzel S."/>
            <person name="Keller A."/>
            <person name="Neulinger S.C."/>
        </authorList>
    </citation>
    <scope>NUCLEOTIDE SEQUENCE [LARGE SCALE GENOMIC DNA]</scope>
    <source>
        <strain evidence="1 2">DSM 15382</strain>
    </source>
</reference>
<name>A0ABS1D1X5_9PROT</name>
<evidence type="ECO:0000313" key="1">
    <source>
        <dbReference type="EMBL" id="MBK1659929.1"/>
    </source>
</evidence>
<accession>A0ABS1D1X5</accession>
<dbReference type="Proteomes" id="UP000697995">
    <property type="component" value="Unassembled WGS sequence"/>
</dbReference>
<sequence length="223" mass="22852">MVPTGPARQPGRHRATPPAGLPVLFGGALAGGLPDAPTGAVAGFACLFLARPAAGLAGLAGAPQPLREGVAIACFGIRGLGSFYGLAYAANRVPLPEAEGLWAVAGFTVLVSIMPHGVTPAMRWLDLRRAQGGAESEAPLCAPMTAGAPALPPPQVWIAAPPSGRSAAAWCRRRIHAAGHSCPRRGRPRAARYRRADVLFLPTGTVPRSARSADGVTTARQTP</sequence>